<organism evidence="1 2">
    <name type="scientific">Prescottella agglutinans</name>
    <dbReference type="NCBI Taxonomy" id="1644129"/>
    <lineage>
        <taxon>Bacteria</taxon>
        <taxon>Bacillati</taxon>
        <taxon>Actinomycetota</taxon>
        <taxon>Actinomycetes</taxon>
        <taxon>Mycobacteriales</taxon>
        <taxon>Nocardiaceae</taxon>
        <taxon>Prescottella</taxon>
    </lineage>
</organism>
<gene>
    <name evidence="1" type="ORF">M2280_004086</name>
</gene>
<evidence type="ECO:0008006" key="3">
    <source>
        <dbReference type="Google" id="ProtNLM"/>
    </source>
</evidence>
<name>A0ABT6MHL7_9NOCA</name>
<evidence type="ECO:0000313" key="1">
    <source>
        <dbReference type="EMBL" id="MDH6282849.1"/>
    </source>
</evidence>
<evidence type="ECO:0000313" key="2">
    <source>
        <dbReference type="Proteomes" id="UP001160334"/>
    </source>
</evidence>
<accession>A0ABT6MHL7</accession>
<protein>
    <recommendedName>
        <fullName evidence="3">Integron gene cassette protein</fullName>
    </recommendedName>
</protein>
<dbReference type="Proteomes" id="UP001160334">
    <property type="component" value="Unassembled WGS sequence"/>
</dbReference>
<dbReference type="EMBL" id="JARXVC010000011">
    <property type="protein sequence ID" value="MDH6282849.1"/>
    <property type="molecule type" value="Genomic_DNA"/>
</dbReference>
<proteinExistence type="predicted"/>
<comment type="caution">
    <text evidence="1">The sequence shown here is derived from an EMBL/GenBank/DDBJ whole genome shotgun (WGS) entry which is preliminary data.</text>
</comment>
<sequence>MTMEDTVASALREKLTDQSLDGHLWGAFPNTMTVDDLAEHVVAALADSGHIEVEYAVERDVITGGRKATAPMYRWEAEALIDTWDNNPSLVRRHVYYGEWDPATAEETS</sequence>
<reference evidence="1 2" key="1">
    <citation type="submission" date="2023-04" db="EMBL/GenBank/DDBJ databases">
        <title>Forest soil microbial communities from Buena Vista Peninsula, Colon Province, Panama.</title>
        <authorList>
            <person name="Bouskill N."/>
        </authorList>
    </citation>
    <scope>NUCLEOTIDE SEQUENCE [LARGE SCALE GENOMIC DNA]</scope>
    <source>
        <strain evidence="1 2">CFH S0262</strain>
    </source>
</reference>
<keyword evidence="2" id="KW-1185">Reference proteome</keyword>